<reference evidence="2" key="1">
    <citation type="submission" date="2016-03" db="EMBL/GenBank/DDBJ databases">
        <title>Mechanisms controlling the formation of the plant cell surface in tip-growing cells are functionally conserved among land plants.</title>
        <authorList>
            <person name="Honkanen S."/>
            <person name="Jones V.A."/>
            <person name="Morieri G."/>
            <person name="Champion C."/>
            <person name="Hetherington A.J."/>
            <person name="Kelly S."/>
            <person name="Saint-Marcoux D."/>
            <person name="Proust H."/>
            <person name="Prescott H."/>
            <person name="Dolan L."/>
        </authorList>
    </citation>
    <scope>NUCLEOTIDE SEQUENCE [LARGE SCALE GENOMIC DNA]</scope>
    <source>
        <tissue evidence="2">Whole gametophyte</tissue>
    </source>
</reference>
<keyword evidence="3" id="KW-1185">Reference proteome</keyword>
<feature type="region of interest" description="Disordered" evidence="1">
    <location>
        <begin position="1"/>
        <end position="78"/>
    </location>
</feature>
<proteinExistence type="predicted"/>
<name>A0A176VIH4_MARPO</name>
<dbReference type="AlphaFoldDB" id="A0A176VIH4"/>
<protein>
    <submittedName>
        <fullName evidence="2">Uncharacterized protein</fullName>
    </submittedName>
</protein>
<gene>
    <name evidence="2" type="ORF">AXG93_2269s1190</name>
</gene>
<evidence type="ECO:0000256" key="1">
    <source>
        <dbReference type="SAM" id="MobiDB-lite"/>
    </source>
</evidence>
<evidence type="ECO:0000313" key="2">
    <source>
        <dbReference type="EMBL" id="OAE20758.1"/>
    </source>
</evidence>
<comment type="caution">
    <text evidence="2">The sequence shown here is derived from an EMBL/GenBank/DDBJ whole genome shotgun (WGS) entry which is preliminary data.</text>
</comment>
<organism evidence="2 3">
    <name type="scientific">Marchantia polymorpha subsp. ruderalis</name>
    <dbReference type="NCBI Taxonomy" id="1480154"/>
    <lineage>
        <taxon>Eukaryota</taxon>
        <taxon>Viridiplantae</taxon>
        <taxon>Streptophyta</taxon>
        <taxon>Embryophyta</taxon>
        <taxon>Marchantiophyta</taxon>
        <taxon>Marchantiopsida</taxon>
        <taxon>Marchantiidae</taxon>
        <taxon>Marchantiales</taxon>
        <taxon>Marchantiaceae</taxon>
        <taxon>Marchantia</taxon>
    </lineage>
</organism>
<accession>A0A176VIH4</accession>
<dbReference type="Proteomes" id="UP000077202">
    <property type="component" value="Unassembled WGS sequence"/>
</dbReference>
<dbReference type="EMBL" id="LVLJ01003589">
    <property type="protein sequence ID" value="OAE20758.1"/>
    <property type="molecule type" value="Genomic_DNA"/>
</dbReference>
<evidence type="ECO:0000313" key="3">
    <source>
        <dbReference type="Proteomes" id="UP000077202"/>
    </source>
</evidence>
<feature type="compositionally biased region" description="Basic and acidic residues" evidence="1">
    <location>
        <begin position="45"/>
        <end position="63"/>
    </location>
</feature>
<sequence>MSAETFSGTVGGSCGRKEAMRSAGQTRTHQLLRTGVCASAGGQAVEDRASGVEKGERSRDERGSRKRKVPASKQLPPTSHARGLVLAAYAQEFRNFINSRIQCPREWTLSASPMHSPHPTSTGMEGNLWVQIMGPNEVAPIDMRLLNGESVTELKSRAKLRDKW</sequence>